<accession>A0A6C0CGY5</accession>
<protein>
    <submittedName>
        <fullName evidence="1">Uncharacterized protein</fullName>
    </submittedName>
</protein>
<sequence>MKQFILNQYDEMPKEALITLMKSLDTDTFFDVMTTIKPQNKDGRREPFTTYYCFFDWKDESERKLGVVLSAAKFGIPPSNDHRKPIIFGIKGQVPPAGTTVWLEYSPGAYCLRQ</sequence>
<dbReference type="AlphaFoldDB" id="A0A6C0CGY5"/>
<reference evidence="1" key="1">
    <citation type="journal article" date="2020" name="Nature">
        <title>Giant virus diversity and host interactions through global metagenomics.</title>
        <authorList>
            <person name="Schulz F."/>
            <person name="Roux S."/>
            <person name="Paez-Espino D."/>
            <person name="Jungbluth S."/>
            <person name="Walsh D.A."/>
            <person name="Denef V.J."/>
            <person name="McMahon K.D."/>
            <person name="Konstantinidis K.T."/>
            <person name="Eloe-Fadrosh E.A."/>
            <person name="Kyrpides N.C."/>
            <person name="Woyke T."/>
        </authorList>
    </citation>
    <scope>NUCLEOTIDE SEQUENCE</scope>
    <source>
        <strain evidence="1">GVMAG-M-3300021079-18</strain>
    </source>
</reference>
<dbReference type="EMBL" id="MN739411">
    <property type="protein sequence ID" value="QHT03432.1"/>
    <property type="molecule type" value="Genomic_DNA"/>
</dbReference>
<evidence type="ECO:0000313" key="1">
    <source>
        <dbReference type="EMBL" id="QHT03432.1"/>
    </source>
</evidence>
<name>A0A6C0CGY5_9ZZZZ</name>
<organism evidence="1">
    <name type="scientific">viral metagenome</name>
    <dbReference type="NCBI Taxonomy" id="1070528"/>
    <lineage>
        <taxon>unclassified sequences</taxon>
        <taxon>metagenomes</taxon>
        <taxon>organismal metagenomes</taxon>
    </lineage>
</organism>
<proteinExistence type="predicted"/>